<keyword evidence="2" id="KW-1185">Reference proteome</keyword>
<dbReference type="EMBL" id="CP036280">
    <property type="protein sequence ID" value="QDU71948.1"/>
    <property type="molecule type" value="Genomic_DNA"/>
</dbReference>
<dbReference type="AlphaFoldDB" id="A0A518BYB2"/>
<evidence type="ECO:0000313" key="1">
    <source>
        <dbReference type="EMBL" id="QDU71948.1"/>
    </source>
</evidence>
<accession>A0A518BYB2</accession>
<dbReference type="KEGG" id="mcad:Pan265_18070"/>
<dbReference type="Proteomes" id="UP000320386">
    <property type="component" value="Chromosome"/>
</dbReference>
<dbReference type="RefSeq" id="WP_145446140.1">
    <property type="nucleotide sequence ID" value="NZ_CP036280.1"/>
</dbReference>
<reference evidence="1 2" key="1">
    <citation type="submission" date="2019-02" db="EMBL/GenBank/DDBJ databases">
        <title>Deep-cultivation of Planctomycetes and their phenomic and genomic characterization uncovers novel biology.</title>
        <authorList>
            <person name="Wiegand S."/>
            <person name="Jogler M."/>
            <person name="Boedeker C."/>
            <person name="Pinto D."/>
            <person name="Vollmers J."/>
            <person name="Rivas-Marin E."/>
            <person name="Kohn T."/>
            <person name="Peeters S.H."/>
            <person name="Heuer A."/>
            <person name="Rast P."/>
            <person name="Oberbeckmann S."/>
            <person name="Bunk B."/>
            <person name="Jeske O."/>
            <person name="Meyerdierks A."/>
            <person name="Storesund J.E."/>
            <person name="Kallscheuer N."/>
            <person name="Luecker S."/>
            <person name="Lage O.M."/>
            <person name="Pohl T."/>
            <person name="Merkel B.J."/>
            <person name="Hornburger P."/>
            <person name="Mueller R.-W."/>
            <person name="Bruemmer F."/>
            <person name="Labrenz M."/>
            <person name="Spormann A.M."/>
            <person name="Op den Camp H."/>
            <person name="Overmann J."/>
            <person name="Amann R."/>
            <person name="Jetten M.S.M."/>
            <person name="Mascher T."/>
            <person name="Medema M.H."/>
            <person name="Devos D.P."/>
            <person name="Kaster A.-K."/>
            <person name="Ovreas L."/>
            <person name="Rohde M."/>
            <person name="Galperin M.Y."/>
            <person name="Jogler C."/>
        </authorList>
    </citation>
    <scope>NUCLEOTIDE SEQUENCE [LARGE SCALE GENOMIC DNA]</scope>
    <source>
        <strain evidence="1 2">Pan265</strain>
    </source>
</reference>
<protein>
    <submittedName>
        <fullName evidence="1">Uncharacterized protein</fullName>
    </submittedName>
</protein>
<gene>
    <name evidence="1" type="ORF">Pan265_18070</name>
</gene>
<dbReference type="Gene3D" id="3.40.50.1820">
    <property type="entry name" value="alpha/beta hydrolase"/>
    <property type="match status" value="1"/>
</dbReference>
<evidence type="ECO:0000313" key="2">
    <source>
        <dbReference type="Proteomes" id="UP000320386"/>
    </source>
</evidence>
<name>A0A518BYB2_9BACT</name>
<organism evidence="1 2">
    <name type="scientific">Mucisphaera calidilacus</name>
    <dbReference type="NCBI Taxonomy" id="2527982"/>
    <lineage>
        <taxon>Bacteria</taxon>
        <taxon>Pseudomonadati</taxon>
        <taxon>Planctomycetota</taxon>
        <taxon>Phycisphaerae</taxon>
        <taxon>Phycisphaerales</taxon>
        <taxon>Phycisphaeraceae</taxon>
        <taxon>Mucisphaera</taxon>
    </lineage>
</organism>
<dbReference type="InterPro" id="IPR029058">
    <property type="entry name" value="AB_hydrolase_fold"/>
</dbReference>
<dbReference type="OrthoDB" id="792213at2"/>
<sequence length="310" mass="34516">MPHTTLNQSPSTPYPNTIGWIALLLSLLTIPQITLGQRLKESDLGTTLWLELDTAPFPHESRAEGYTRRDTTYPFEEHYNDKTVLVFTPKGYKPLNSIDFLIYFHGHRNHVRQAVDVFRLREQLVASGRQLVLVFPQGPYNASDSSCGKMADQDGLKLLLKDICGHYPVPFGSDDPAIGRVVLSGHSGAYLGIGQCLKVGGLRDHIDEVHLLDASYGQWDAYVGWMAEDPASHRFFSIFTDHLAAANVGMITELQARGLTATLVGDRFETLGGGPWPQRVFVHSRLSDHNQAVAWLERSLRARKPVAAED</sequence>
<proteinExistence type="predicted"/>